<dbReference type="AlphaFoldDB" id="V8GA64"/>
<dbReference type="OrthoDB" id="8905164at2"/>
<accession>V8GA64</accession>
<dbReference type="Gene3D" id="3.40.50.300">
    <property type="entry name" value="P-loop containing nucleotide triphosphate hydrolases"/>
    <property type="match status" value="1"/>
</dbReference>
<dbReference type="RefSeq" id="WP_023949279.1">
    <property type="nucleotide sequence ID" value="NZ_AYSV01000014.1"/>
</dbReference>
<comment type="caution">
    <text evidence="2">The sequence shown here is derived from an EMBL/GenBank/DDBJ whole genome shotgun (WGS) entry which is preliminary data.</text>
</comment>
<evidence type="ECO:0000313" key="2">
    <source>
        <dbReference type="EMBL" id="ETD72843.1"/>
    </source>
</evidence>
<dbReference type="Proteomes" id="UP000018766">
    <property type="component" value="Unassembled WGS sequence"/>
</dbReference>
<gene>
    <name evidence="2" type="ORF">V757_01850</name>
</gene>
<protein>
    <recommendedName>
        <fullName evidence="1">AAA+ ATPase domain-containing protein</fullName>
    </recommendedName>
</protein>
<dbReference type="InterPro" id="IPR027417">
    <property type="entry name" value="P-loop_NTPase"/>
</dbReference>
<name>V8GA64_9BURK</name>
<dbReference type="Pfam" id="PF13481">
    <property type="entry name" value="AAA_25"/>
    <property type="match status" value="1"/>
</dbReference>
<dbReference type="EMBL" id="AYSV01000014">
    <property type="protein sequence ID" value="ETD72843.1"/>
    <property type="molecule type" value="Genomic_DNA"/>
</dbReference>
<proteinExistence type="predicted"/>
<organism evidence="2 3">
    <name type="scientific">Pelistega indica</name>
    <dbReference type="NCBI Taxonomy" id="1414851"/>
    <lineage>
        <taxon>Bacteria</taxon>
        <taxon>Pseudomonadati</taxon>
        <taxon>Pseudomonadota</taxon>
        <taxon>Betaproteobacteria</taxon>
        <taxon>Burkholderiales</taxon>
        <taxon>Alcaligenaceae</taxon>
        <taxon>Pelistega</taxon>
    </lineage>
</organism>
<sequence>MTSQKKTLGGNQEETKLSEDIVYPTIDKNKGNSSFEITNFTEMKPQKIDWLIDGFIPQGAITLLSGEPGTGKTTLVCKLIAYITNGEEVYEGFKPTTKGSVVIYSSEDSPNAVLMHRLFVSGVVQEKVDYLQNNFLTSPSKCLDNFFQIITERYLNNSNNDLKAIVIDPFHDFVDGDNNNSKDVAKAMQKLNAFAEKHNLAIIGIHHFSKGGKDVNLTDRVTGSVQYLAKARVVLGAIRHEESSYFGIIKSNYGRIDKSFRYEICTRVQKYDGIDESYITSEVIFNKYYEFFSLQNIIDNKTPLTKPEIKQKQSIEKLENFLIENNGSYLASNLEKDLVPSMFKSKHELRKAKENSNNISSQRINNQWYCVYTVANENGENE</sequence>
<feature type="domain" description="AAA+ ATPase" evidence="1">
    <location>
        <begin position="58"/>
        <end position="231"/>
    </location>
</feature>
<dbReference type="InterPro" id="IPR003593">
    <property type="entry name" value="AAA+_ATPase"/>
</dbReference>
<dbReference type="SUPFAM" id="SSF52540">
    <property type="entry name" value="P-loop containing nucleoside triphosphate hydrolases"/>
    <property type="match status" value="1"/>
</dbReference>
<keyword evidence="3" id="KW-1185">Reference proteome</keyword>
<dbReference type="SMART" id="SM00382">
    <property type="entry name" value="AAA"/>
    <property type="match status" value="1"/>
</dbReference>
<reference evidence="2 3" key="1">
    <citation type="submission" date="2013-11" db="EMBL/GenBank/DDBJ databases">
        <title>Genomic analysis of Pelistega sp. HM-7.</title>
        <authorList>
            <person name="Kumbhare S.V."/>
            <person name="Shetty S.A."/>
            <person name="Sharma O."/>
            <person name="Dhotre D.P."/>
        </authorList>
    </citation>
    <scope>NUCLEOTIDE SEQUENCE [LARGE SCALE GENOMIC DNA]</scope>
    <source>
        <strain evidence="2 3">HM-7</strain>
    </source>
</reference>
<evidence type="ECO:0000259" key="1">
    <source>
        <dbReference type="SMART" id="SM00382"/>
    </source>
</evidence>
<evidence type="ECO:0000313" key="3">
    <source>
        <dbReference type="Proteomes" id="UP000018766"/>
    </source>
</evidence>